<keyword evidence="3 8" id="KW-0808">Transferase</keyword>
<comment type="similarity">
    <text evidence="1">Belongs to the CFA/CMAS family.</text>
</comment>
<evidence type="ECO:0000256" key="6">
    <source>
        <dbReference type="PIRSR" id="PIRSR003085-1"/>
    </source>
</evidence>
<organism evidence="8 9">
    <name type="scientific">Paraburkholderia caffeinitolerans</name>
    <dbReference type="NCBI Taxonomy" id="1723730"/>
    <lineage>
        <taxon>Bacteria</taxon>
        <taxon>Pseudomonadati</taxon>
        <taxon>Pseudomonadota</taxon>
        <taxon>Betaproteobacteria</taxon>
        <taxon>Burkholderiales</taxon>
        <taxon>Burkholderiaceae</taxon>
        <taxon>Paraburkholderia</taxon>
    </lineage>
</organism>
<dbReference type="CDD" id="cd02440">
    <property type="entry name" value="AdoMet_MTases"/>
    <property type="match status" value="1"/>
</dbReference>
<feature type="region of interest" description="Disordered" evidence="7">
    <location>
        <begin position="1"/>
        <end position="25"/>
    </location>
</feature>
<dbReference type="Gene3D" id="3.40.50.150">
    <property type="entry name" value="Vaccinia Virus protein VP39"/>
    <property type="match status" value="1"/>
</dbReference>
<protein>
    <submittedName>
        <fullName evidence="8">Cyclopropane-fatty-acyl-phospholipid synthase</fullName>
        <ecNumber evidence="8">2.1.1.79</ecNumber>
    </submittedName>
</protein>
<dbReference type="InterPro" id="IPR050723">
    <property type="entry name" value="CFA/CMAS"/>
</dbReference>
<dbReference type="PANTHER" id="PTHR43667">
    <property type="entry name" value="CYCLOPROPANE-FATTY-ACYL-PHOSPHOLIPID SYNTHASE"/>
    <property type="match status" value="1"/>
</dbReference>
<evidence type="ECO:0000256" key="5">
    <source>
        <dbReference type="ARBA" id="ARBA00023098"/>
    </source>
</evidence>
<evidence type="ECO:0000313" key="8">
    <source>
        <dbReference type="EMBL" id="CAB3795972.1"/>
    </source>
</evidence>
<dbReference type="InterPro" id="IPR003333">
    <property type="entry name" value="CMAS"/>
</dbReference>
<dbReference type="EMBL" id="CADIKL010000022">
    <property type="protein sequence ID" value="CAB3795972.1"/>
    <property type="molecule type" value="Genomic_DNA"/>
</dbReference>
<evidence type="ECO:0000256" key="2">
    <source>
        <dbReference type="ARBA" id="ARBA00022603"/>
    </source>
</evidence>
<keyword evidence="9" id="KW-1185">Reference proteome</keyword>
<dbReference type="AlphaFoldDB" id="A0A6J5G9W3"/>
<keyword evidence="2 8" id="KW-0489">Methyltransferase</keyword>
<dbReference type="InterPro" id="IPR029063">
    <property type="entry name" value="SAM-dependent_MTases_sf"/>
</dbReference>
<proteinExistence type="inferred from homology"/>
<evidence type="ECO:0000256" key="7">
    <source>
        <dbReference type="SAM" id="MobiDB-lite"/>
    </source>
</evidence>
<feature type="compositionally biased region" description="Polar residues" evidence="7">
    <location>
        <begin position="11"/>
        <end position="20"/>
    </location>
</feature>
<dbReference type="PIRSF" id="PIRSF003085">
    <property type="entry name" value="CMAS"/>
    <property type="match status" value="1"/>
</dbReference>
<sequence length="406" mass="46105">MATTDLEAAQPAQSTQTTRPAQPAQYVQPVREVSASGASRFAAELLAHADIRLNGTRPWDMRIHDPQVLERVVALGNLGLGEAYMDDQWDCDQLDEFFAHVLRAHVDEQIDPARLVFHALKARLMNRQTARRAWKVGQQHYDLGNAFYEAMLDKRMTYTCGYWSGGARTLDEAQEAKLDLICRKLGLKPGMRLLDIGCGWGSLMKFAAEHYGVSCVGVTISKEQAALGAERCEGLPVEFRLQDYRLLDEQFDRIASVGMFEHVGPKNYRTYMEVAHRCLADDGIFLLHTIGKNRRDTTPDPWVDKYIFPNGELPTIGQVADASGGLFVVEDLHNFGADYDRTLMAWHANFEAAWPRFAAEMGHRFYRMWRYYLLSCAGAFRARDIQLWQYVLSKRGLLGGYRRPQS</sequence>
<dbReference type="Pfam" id="PF02353">
    <property type="entry name" value="CMAS"/>
    <property type="match status" value="1"/>
</dbReference>
<evidence type="ECO:0000256" key="3">
    <source>
        <dbReference type="ARBA" id="ARBA00022679"/>
    </source>
</evidence>
<reference evidence="8 9" key="1">
    <citation type="submission" date="2020-04" db="EMBL/GenBank/DDBJ databases">
        <authorList>
            <person name="De Canck E."/>
        </authorList>
    </citation>
    <scope>NUCLEOTIDE SEQUENCE [LARGE SCALE GENOMIC DNA]</scope>
    <source>
        <strain evidence="8 9">LMG 28688</strain>
    </source>
</reference>
<keyword evidence="5" id="KW-0443">Lipid metabolism</keyword>
<dbReference type="GO" id="GO:0032259">
    <property type="term" value="P:methylation"/>
    <property type="evidence" value="ECO:0007669"/>
    <property type="project" value="UniProtKB-KW"/>
</dbReference>
<evidence type="ECO:0000256" key="4">
    <source>
        <dbReference type="ARBA" id="ARBA00022691"/>
    </source>
</evidence>
<evidence type="ECO:0000256" key="1">
    <source>
        <dbReference type="ARBA" id="ARBA00010815"/>
    </source>
</evidence>
<keyword evidence="4" id="KW-0949">S-adenosyl-L-methionine</keyword>
<dbReference type="GO" id="GO:0008610">
    <property type="term" value="P:lipid biosynthetic process"/>
    <property type="evidence" value="ECO:0007669"/>
    <property type="project" value="InterPro"/>
</dbReference>
<dbReference type="SUPFAM" id="SSF53335">
    <property type="entry name" value="S-adenosyl-L-methionine-dependent methyltransferases"/>
    <property type="match status" value="1"/>
</dbReference>
<evidence type="ECO:0000313" key="9">
    <source>
        <dbReference type="Proteomes" id="UP000494119"/>
    </source>
</evidence>
<dbReference type="NCBIfam" id="NF008686">
    <property type="entry name" value="PRK11705.1"/>
    <property type="match status" value="1"/>
</dbReference>
<name>A0A6J5G9W3_9BURK</name>
<dbReference type="PANTHER" id="PTHR43667:SF1">
    <property type="entry name" value="CYCLOPROPANE-FATTY-ACYL-PHOSPHOLIPID SYNTHASE"/>
    <property type="match status" value="1"/>
</dbReference>
<dbReference type="GO" id="GO:0008825">
    <property type="term" value="F:cyclopropane-fatty-acyl-phospholipid synthase activity"/>
    <property type="evidence" value="ECO:0007669"/>
    <property type="project" value="UniProtKB-EC"/>
</dbReference>
<dbReference type="RefSeq" id="WP_129562340.1">
    <property type="nucleotide sequence ID" value="NZ_CADIKL010000022.1"/>
</dbReference>
<accession>A0A6J5G9W3</accession>
<gene>
    <name evidence="8" type="primary">cfa</name>
    <name evidence="8" type="ORF">LMG28688_04207</name>
</gene>
<dbReference type="EC" id="2.1.1.79" evidence="8"/>
<dbReference type="Proteomes" id="UP000494119">
    <property type="component" value="Unassembled WGS sequence"/>
</dbReference>
<feature type="active site" evidence="6">
    <location>
        <position position="376"/>
    </location>
</feature>